<name>A0ABD1A3E3_CARAN</name>
<proteinExistence type="predicted"/>
<dbReference type="InterPro" id="IPR006527">
    <property type="entry name" value="F-box-assoc_dom_typ1"/>
</dbReference>
<organism evidence="2 3">
    <name type="scientific">Cardamine amara subsp. amara</name>
    <dbReference type="NCBI Taxonomy" id="228776"/>
    <lineage>
        <taxon>Eukaryota</taxon>
        <taxon>Viridiplantae</taxon>
        <taxon>Streptophyta</taxon>
        <taxon>Embryophyta</taxon>
        <taxon>Tracheophyta</taxon>
        <taxon>Spermatophyta</taxon>
        <taxon>Magnoliopsida</taxon>
        <taxon>eudicotyledons</taxon>
        <taxon>Gunneridae</taxon>
        <taxon>Pentapetalae</taxon>
        <taxon>rosids</taxon>
        <taxon>malvids</taxon>
        <taxon>Brassicales</taxon>
        <taxon>Brassicaceae</taxon>
        <taxon>Cardamineae</taxon>
        <taxon>Cardamine</taxon>
    </lineage>
</organism>
<dbReference type="Proteomes" id="UP001558713">
    <property type="component" value="Unassembled WGS sequence"/>
</dbReference>
<gene>
    <name evidence="2" type="ORF">V5N11_025996</name>
</gene>
<keyword evidence="3" id="KW-1185">Reference proteome</keyword>
<dbReference type="CDD" id="cd22157">
    <property type="entry name" value="F-box_AtFBW1-like"/>
    <property type="match status" value="1"/>
</dbReference>
<reference evidence="2 3" key="1">
    <citation type="submission" date="2024-04" db="EMBL/GenBank/DDBJ databases">
        <title>Genome assembly C_amara_ONT_v2.</title>
        <authorList>
            <person name="Yant L."/>
            <person name="Moore C."/>
            <person name="Slenker M."/>
        </authorList>
    </citation>
    <scope>NUCLEOTIDE SEQUENCE [LARGE SCALE GENOMIC DNA]</scope>
    <source>
        <tissue evidence="2">Leaf</tissue>
    </source>
</reference>
<dbReference type="PANTHER" id="PTHR31672:SF13">
    <property type="entry name" value="F-BOX PROTEIN CPR30-LIKE"/>
    <property type="match status" value="1"/>
</dbReference>
<comment type="caution">
    <text evidence="2">The sequence shown here is derived from an EMBL/GenBank/DDBJ whole genome shotgun (WGS) entry which is preliminary data.</text>
</comment>
<dbReference type="InterPro" id="IPR001810">
    <property type="entry name" value="F-box_dom"/>
</dbReference>
<evidence type="ECO:0000313" key="3">
    <source>
        <dbReference type="Proteomes" id="UP001558713"/>
    </source>
</evidence>
<dbReference type="SMART" id="SM00256">
    <property type="entry name" value="FBOX"/>
    <property type="match status" value="1"/>
</dbReference>
<dbReference type="PANTHER" id="PTHR31672">
    <property type="entry name" value="BNACNNG10540D PROTEIN"/>
    <property type="match status" value="1"/>
</dbReference>
<accession>A0ABD1A3E3</accession>
<dbReference type="InterPro" id="IPR050796">
    <property type="entry name" value="SCF_F-box_component"/>
</dbReference>
<dbReference type="AlphaFoldDB" id="A0ABD1A3E3"/>
<protein>
    <submittedName>
        <fullName evidence="2">F-box protein</fullName>
    </submittedName>
</protein>
<dbReference type="EMBL" id="JBANAX010000757">
    <property type="protein sequence ID" value="KAL1194275.1"/>
    <property type="molecule type" value="Genomic_DNA"/>
</dbReference>
<dbReference type="Pfam" id="PF07734">
    <property type="entry name" value="FBA_1"/>
    <property type="match status" value="1"/>
</dbReference>
<sequence length="167" mass="19187">MSELPDDVVDEILCRVPATSLKRLRYTCKRWNCLFNDREFTRQHFHKARKESLILILKNSQESPFRFHSMSINLHRSPTVEITCEFNLINPHSSLDHLKIYKYCHSSDGLVLCVCVSNMDKNARLVVWNPCTVKPSGSNPEILASTTTIMFLDPTKTTNPATIATKY</sequence>
<dbReference type="PROSITE" id="PS50181">
    <property type="entry name" value="FBOX"/>
    <property type="match status" value="1"/>
</dbReference>
<dbReference type="Gene3D" id="1.20.1280.50">
    <property type="match status" value="1"/>
</dbReference>
<dbReference type="Pfam" id="PF00646">
    <property type="entry name" value="F-box"/>
    <property type="match status" value="1"/>
</dbReference>
<dbReference type="SUPFAM" id="SSF81383">
    <property type="entry name" value="F-box domain"/>
    <property type="match status" value="1"/>
</dbReference>
<feature type="domain" description="F-box" evidence="1">
    <location>
        <begin position="1"/>
        <end position="48"/>
    </location>
</feature>
<evidence type="ECO:0000313" key="2">
    <source>
        <dbReference type="EMBL" id="KAL1194275.1"/>
    </source>
</evidence>
<evidence type="ECO:0000259" key="1">
    <source>
        <dbReference type="PROSITE" id="PS50181"/>
    </source>
</evidence>
<dbReference type="InterPro" id="IPR036047">
    <property type="entry name" value="F-box-like_dom_sf"/>
</dbReference>